<keyword evidence="4" id="KW-1185">Reference proteome</keyword>
<evidence type="ECO:0000313" key="3">
    <source>
        <dbReference type="EMBL" id="KAF4636266.1"/>
    </source>
</evidence>
<feature type="compositionally biased region" description="Basic and acidic residues" evidence="1">
    <location>
        <begin position="175"/>
        <end position="187"/>
    </location>
</feature>
<feature type="compositionally biased region" description="Basic residues" evidence="1">
    <location>
        <begin position="832"/>
        <end position="841"/>
    </location>
</feature>
<keyword evidence="2" id="KW-0812">Transmembrane</keyword>
<feature type="compositionally biased region" description="Basic and acidic residues" evidence="1">
    <location>
        <begin position="505"/>
        <end position="520"/>
    </location>
</feature>
<feature type="compositionally biased region" description="Basic and acidic residues" evidence="1">
    <location>
        <begin position="616"/>
        <end position="640"/>
    </location>
</feature>
<feature type="compositionally biased region" description="Basic and acidic residues" evidence="1">
    <location>
        <begin position="537"/>
        <end position="558"/>
    </location>
</feature>
<comment type="caution">
    <text evidence="3">The sequence shown here is derived from an EMBL/GenBank/DDBJ whole genome shotgun (WGS) entry which is preliminary data.</text>
</comment>
<dbReference type="AlphaFoldDB" id="A0A8H4W7J0"/>
<feature type="compositionally biased region" description="Low complexity" evidence="1">
    <location>
        <begin position="591"/>
        <end position="606"/>
    </location>
</feature>
<feature type="compositionally biased region" description="Polar residues" evidence="1">
    <location>
        <begin position="675"/>
        <end position="687"/>
    </location>
</feature>
<gene>
    <name evidence="3" type="ORF">G7Y89_g1816</name>
</gene>
<feature type="compositionally biased region" description="Basic and acidic residues" evidence="1">
    <location>
        <begin position="771"/>
        <end position="781"/>
    </location>
</feature>
<evidence type="ECO:0000313" key="4">
    <source>
        <dbReference type="Proteomes" id="UP000566819"/>
    </source>
</evidence>
<feature type="transmembrane region" description="Helical" evidence="2">
    <location>
        <begin position="1231"/>
        <end position="1251"/>
    </location>
</feature>
<dbReference type="OrthoDB" id="5402622at2759"/>
<dbReference type="Proteomes" id="UP000566819">
    <property type="component" value="Unassembled WGS sequence"/>
</dbReference>
<feature type="compositionally biased region" description="Low complexity" evidence="1">
    <location>
        <begin position="349"/>
        <end position="368"/>
    </location>
</feature>
<feature type="region of interest" description="Disordered" evidence="1">
    <location>
        <begin position="493"/>
        <end position="1019"/>
    </location>
</feature>
<dbReference type="EMBL" id="JAAMPI010000074">
    <property type="protein sequence ID" value="KAF4636266.1"/>
    <property type="molecule type" value="Genomic_DNA"/>
</dbReference>
<dbReference type="InterPro" id="IPR038769">
    <property type="entry name" value="MTC4"/>
</dbReference>
<keyword evidence="2" id="KW-1133">Transmembrane helix</keyword>
<feature type="region of interest" description="Disordered" evidence="1">
    <location>
        <begin position="440"/>
        <end position="464"/>
    </location>
</feature>
<sequence>MTPHPNAAPDVTSSRDASSASPLDRRTTSSTFSSSRQRRSFGSSETGESSTAVSNRNSFTVGGLFEEHGDGKVDENGELDVPTTLKDGRGSHRSHRSRTSGGFLLSNAVFDHPSGNAISKAASGPEHNPRQRTSVHDPKGKAVLRSPEKKHTKKQSNPGPGVGGSPLATNVTNASREHDINDDKKGDTQVPGSSKDAATGLDVDSAQIVNLALNLSESRRNAARRNASSPIPPVSQGFGESLAGGSLRQHLQQQRRVSRNVSPKPDRGERAMAASGRIASGPKINSPLQAAFEPQLEGQYQYRPSASTLARVEKAKNAIELMAQYRRLLQYVPPLKPQIERVSTASDVGSPGSAISSPASRSASASISQHPLGRPYNPLQYIRNRKVRARNSKAIDGEAQGFGDVDKVSSWVEQVSKEASNESQQVPDRSFMPWFSRAADAATSPKNSPQSSLGKSPGALKAKRPRIDWVTNPADMLADIVWLEQDDNKKLIEDSQGRRIFPQKPESRRPISRKGEEPELRQPPSPLVGKDASAVDLRIETKLPEFKSIKSDSEKHSDSAASRARQKLREVRDATRIHHNHNATPERPRLLRSGSRSLTDSSDSDSPPQPRRRRRGTTDSHDHGTDILEKQMMEMLAKEEQENDWSKSVVVEGKGTAPPPENKREATSEALVTPPNGSSNHSRSGSVVNRVKKDSLRNGSSGRASLEVPSGNRRRSLEELDSTAPNSPEAKASRLSNAFIPSIAMDLSPPPSRSNSQTRSPLFKAKSKILPFREHSRERGHAQTPTGDAMAFRRVRSNEDAPESPDSPDVRRRSMSPVKLVSSRKTDESLKPLKKTGSLRKNKGEDSGIRGLFKGTRNPVARVSDFLWKSPKDSSHGTSSGFSTDESDLEDFRVSQAREKDSSRESSAGNEVDDNDASASLKVKPSYLGDMPTFTSPFERRGRPTRARSDEVRLRLEEQYREERRSKIKSEALEPPPRIDVQTASPTSSPDTHSANHGQRDSSVSDLESRRNSFEPGVRNADARLNTILGLPGQRRNALPMTGLTNLETTPNIRPSLESRRQWSISDRDVSLHRGPMTKREIARIRALLLSSGIKAKEISRRAAEPKDLRDADEGIYMDIAELTQDPIPPVPNSQQHVLAARILSNDIQLSSRLWQDSTNTFVNSIINDLLVNVENFQSKLANNLTPMTRKAADEADEVSKDIVTSQTLTVKRLTDKIDVMMRRRRRRFRWLRRGGWVIVEWALVGVMWYVWFMVVLLRIVMGVGRGIVGSVRWLFWL</sequence>
<feature type="compositionally biased region" description="Basic and acidic residues" evidence="1">
    <location>
        <begin position="567"/>
        <end position="576"/>
    </location>
</feature>
<feature type="compositionally biased region" description="Basic and acidic residues" evidence="1">
    <location>
        <begin position="938"/>
        <end position="972"/>
    </location>
</feature>
<organism evidence="3 4">
    <name type="scientific">Cudoniella acicularis</name>
    <dbReference type="NCBI Taxonomy" id="354080"/>
    <lineage>
        <taxon>Eukaryota</taxon>
        <taxon>Fungi</taxon>
        <taxon>Dikarya</taxon>
        <taxon>Ascomycota</taxon>
        <taxon>Pezizomycotina</taxon>
        <taxon>Leotiomycetes</taxon>
        <taxon>Helotiales</taxon>
        <taxon>Tricladiaceae</taxon>
        <taxon>Cudoniella</taxon>
    </lineage>
</organism>
<feature type="compositionally biased region" description="Basic and acidic residues" evidence="1">
    <location>
        <begin position="890"/>
        <end position="904"/>
    </location>
</feature>
<feature type="compositionally biased region" description="Low complexity" evidence="1">
    <location>
        <begin position="28"/>
        <end position="51"/>
    </location>
</feature>
<feature type="transmembrane region" description="Helical" evidence="2">
    <location>
        <begin position="1257"/>
        <end position="1276"/>
    </location>
</feature>
<feature type="compositionally biased region" description="Basic and acidic residues" evidence="1">
    <location>
        <begin position="65"/>
        <end position="75"/>
    </location>
</feature>
<feature type="compositionally biased region" description="Polar residues" evidence="1">
    <location>
        <begin position="444"/>
        <end position="454"/>
    </location>
</feature>
<accession>A0A8H4W7J0</accession>
<reference evidence="3 4" key="1">
    <citation type="submission" date="2020-03" db="EMBL/GenBank/DDBJ databases">
        <title>Draft Genome Sequence of Cudoniella acicularis.</title>
        <authorList>
            <person name="Buettner E."/>
            <person name="Kellner H."/>
        </authorList>
    </citation>
    <scope>NUCLEOTIDE SEQUENCE [LARGE SCALE GENOMIC DNA]</scope>
    <source>
        <strain evidence="3 4">DSM 108380</strain>
    </source>
</reference>
<feature type="region of interest" description="Disordered" evidence="1">
    <location>
        <begin position="1"/>
        <end position="201"/>
    </location>
</feature>
<feature type="region of interest" description="Disordered" evidence="1">
    <location>
        <begin position="343"/>
        <end position="379"/>
    </location>
</feature>
<keyword evidence="2" id="KW-0472">Membrane</keyword>
<dbReference type="PANTHER" id="PTHR38426:SF1">
    <property type="entry name" value="MAINTENANCE OF TELOMERE CAPPING PROTEIN 4"/>
    <property type="match status" value="1"/>
</dbReference>
<feature type="compositionally biased region" description="Polar residues" evidence="1">
    <location>
        <begin position="11"/>
        <end position="21"/>
    </location>
</feature>
<dbReference type="PANTHER" id="PTHR38426">
    <property type="entry name" value="MAINTENANCE OF TELOMERE CAPPING PROTEIN 4"/>
    <property type="match status" value="1"/>
</dbReference>
<name>A0A8H4W7J0_9HELO</name>
<feature type="compositionally biased region" description="Polar residues" evidence="1">
    <location>
        <begin position="982"/>
        <end position="1006"/>
    </location>
</feature>
<evidence type="ECO:0000256" key="2">
    <source>
        <dbReference type="SAM" id="Phobius"/>
    </source>
</evidence>
<proteinExistence type="predicted"/>
<feature type="compositionally biased region" description="Polar residues" evidence="1">
    <location>
        <begin position="249"/>
        <end position="261"/>
    </location>
</feature>
<feature type="region of interest" description="Disordered" evidence="1">
    <location>
        <begin position="223"/>
        <end position="269"/>
    </location>
</feature>
<evidence type="ECO:0000256" key="1">
    <source>
        <dbReference type="SAM" id="MobiDB-lite"/>
    </source>
</evidence>
<protein>
    <submittedName>
        <fullName evidence="3">Uncharacterized protein</fullName>
    </submittedName>
</protein>